<evidence type="ECO:0000256" key="4">
    <source>
        <dbReference type="PROSITE-ProRule" id="PRU00335"/>
    </source>
</evidence>
<reference evidence="7 8" key="1">
    <citation type="submission" date="2020-11" db="EMBL/GenBank/DDBJ databases">
        <title>Actinomyces sp. ZJ750.</title>
        <authorList>
            <person name="Zhou J."/>
        </authorList>
    </citation>
    <scope>NUCLEOTIDE SEQUENCE [LARGE SCALE GENOMIC DNA]</scope>
    <source>
        <strain evidence="7 8">ZJ750</strain>
    </source>
</reference>
<dbReference type="PANTHER" id="PTHR30055:SF148">
    <property type="entry name" value="TETR-FAMILY TRANSCRIPTIONAL REGULATOR"/>
    <property type="match status" value="1"/>
</dbReference>
<gene>
    <name evidence="7" type="ORF">ID810_06425</name>
</gene>
<dbReference type="Gene3D" id="1.10.357.10">
    <property type="entry name" value="Tetracycline Repressor, domain 2"/>
    <property type="match status" value="1"/>
</dbReference>
<dbReference type="SUPFAM" id="SSF46689">
    <property type="entry name" value="Homeodomain-like"/>
    <property type="match status" value="1"/>
</dbReference>
<dbReference type="Proteomes" id="UP000594637">
    <property type="component" value="Chromosome"/>
</dbReference>
<dbReference type="Pfam" id="PF16859">
    <property type="entry name" value="TetR_C_11"/>
    <property type="match status" value="1"/>
</dbReference>
<dbReference type="InterPro" id="IPR050109">
    <property type="entry name" value="HTH-type_TetR-like_transc_reg"/>
</dbReference>
<dbReference type="RefSeq" id="WP_166854943.1">
    <property type="nucleotide sequence ID" value="NZ_CP063989.1"/>
</dbReference>
<evidence type="ECO:0000256" key="3">
    <source>
        <dbReference type="ARBA" id="ARBA00023163"/>
    </source>
</evidence>
<dbReference type="EMBL" id="CP063989">
    <property type="protein sequence ID" value="QPL04464.1"/>
    <property type="molecule type" value="Genomic_DNA"/>
</dbReference>
<evidence type="ECO:0000256" key="1">
    <source>
        <dbReference type="ARBA" id="ARBA00023015"/>
    </source>
</evidence>
<proteinExistence type="predicted"/>
<name>A0A7T0PV98_9ACTO</name>
<dbReference type="GO" id="GO:0000976">
    <property type="term" value="F:transcription cis-regulatory region binding"/>
    <property type="evidence" value="ECO:0007669"/>
    <property type="project" value="TreeGrafter"/>
</dbReference>
<keyword evidence="3" id="KW-0804">Transcription</keyword>
<keyword evidence="1" id="KW-0805">Transcription regulation</keyword>
<dbReference type="PANTHER" id="PTHR30055">
    <property type="entry name" value="HTH-TYPE TRANSCRIPTIONAL REGULATOR RUTR"/>
    <property type="match status" value="1"/>
</dbReference>
<evidence type="ECO:0000313" key="8">
    <source>
        <dbReference type="Proteomes" id="UP000594637"/>
    </source>
</evidence>
<dbReference type="InterPro" id="IPR001647">
    <property type="entry name" value="HTH_TetR"/>
</dbReference>
<dbReference type="Gene3D" id="1.10.10.60">
    <property type="entry name" value="Homeodomain-like"/>
    <property type="match status" value="1"/>
</dbReference>
<dbReference type="PROSITE" id="PS50977">
    <property type="entry name" value="HTH_TETR_2"/>
    <property type="match status" value="1"/>
</dbReference>
<dbReference type="InterPro" id="IPR011075">
    <property type="entry name" value="TetR_C"/>
</dbReference>
<evidence type="ECO:0000256" key="2">
    <source>
        <dbReference type="ARBA" id="ARBA00023125"/>
    </source>
</evidence>
<feature type="domain" description="HTH tetR-type" evidence="6">
    <location>
        <begin position="15"/>
        <end position="75"/>
    </location>
</feature>
<feature type="DNA-binding region" description="H-T-H motif" evidence="4">
    <location>
        <begin position="38"/>
        <end position="57"/>
    </location>
</feature>
<keyword evidence="2 4" id="KW-0238">DNA-binding</keyword>
<dbReference type="KEGG" id="arep:ID810_06425"/>
<dbReference type="InterPro" id="IPR036271">
    <property type="entry name" value="Tet_transcr_reg_TetR-rel_C_sf"/>
</dbReference>
<dbReference type="InterPro" id="IPR009057">
    <property type="entry name" value="Homeodomain-like_sf"/>
</dbReference>
<organism evidence="7 8">
    <name type="scientific">Actinomyces respiraculi</name>
    <dbReference type="NCBI Taxonomy" id="2744574"/>
    <lineage>
        <taxon>Bacteria</taxon>
        <taxon>Bacillati</taxon>
        <taxon>Actinomycetota</taxon>
        <taxon>Actinomycetes</taxon>
        <taxon>Actinomycetales</taxon>
        <taxon>Actinomycetaceae</taxon>
        <taxon>Actinomyces</taxon>
    </lineage>
</organism>
<protein>
    <submittedName>
        <fullName evidence="7">TetR/AcrR family transcriptional regulator</fullName>
    </submittedName>
</protein>
<accession>A0A7T0PV98</accession>
<evidence type="ECO:0000313" key="7">
    <source>
        <dbReference type="EMBL" id="QPL04464.1"/>
    </source>
</evidence>
<feature type="region of interest" description="Disordered" evidence="5">
    <location>
        <begin position="191"/>
        <end position="214"/>
    </location>
</feature>
<evidence type="ECO:0000259" key="6">
    <source>
        <dbReference type="PROSITE" id="PS50977"/>
    </source>
</evidence>
<keyword evidence="8" id="KW-1185">Reference proteome</keyword>
<dbReference type="SUPFAM" id="SSF48498">
    <property type="entry name" value="Tetracyclin repressor-like, C-terminal domain"/>
    <property type="match status" value="1"/>
</dbReference>
<dbReference type="GO" id="GO:0003700">
    <property type="term" value="F:DNA-binding transcription factor activity"/>
    <property type="evidence" value="ECO:0007669"/>
    <property type="project" value="TreeGrafter"/>
</dbReference>
<sequence>MPARQRPGGGRPRDASLDERILAQTFALLAAKGLRGLRADEVARGSGVPKSTIYRRWPSLAELAVDAVDAALGPRECVAGPDPLADLTEIIVKAHTAFVSSPLAPALPQLAIELASHPEAATSYRQRVIAPLRSGAIAAVRRAQAIGQWPGPDPVTSVDMMLGTVAYRMNYLGHTADLEETFEVAEAVARRTLPRPARSEPDGEPGGAATARLP</sequence>
<dbReference type="AlphaFoldDB" id="A0A7T0PV98"/>
<dbReference type="Pfam" id="PF00440">
    <property type="entry name" value="TetR_N"/>
    <property type="match status" value="1"/>
</dbReference>
<evidence type="ECO:0000256" key="5">
    <source>
        <dbReference type="SAM" id="MobiDB-lite"/>
    </source>
</evidence>